<evidence type="ECO:0000256" key="1">
    <source>
        <dbReference type="ARBA" id="ARBA00004141"/>
    </source>
</evidence>
<evidence type="ECO:0000313" key="8">
    <source>
        <dbReference type="EMBL" id="MBB5534936.1"/>
    </source>
</evidence>
<comment type="caution">
    <text evidence="8">The sequence shown here is derived from an EMBL/GenBank/DDBJ whole genome shotgun (WGS) entry which is preliminary data.</text>
</comment>
<keyword evidence="9" id="KW-1185">Reference proteome</keyword>
<name>A0A7W8X7T3_9HYPH</name>
<dbReference type="Proteomes" id="UP000585507">
    <property type="component" value="Unassembled WGS sequence"/>
</dbReference>
<feature type="transmembrane region" description="Helical" evidence="6">
    <location>
        <begin position="125"/>
        <end position="141"/>
    </location>
</feature>
<dbReference type="InterPro" id="IPR051533">
    <property type="entry name" value="WaaL-like"/>
</dbReference>
<keyword evidence="8" id="KW-0436">Ligase</keyword>
<feature type="transmembrane region" description="Helical" evidence="6">
    <location>
        <begin position="57"/>
        <end position="76"/>
    </location>
</feature>
<dbReference type="GO" id="GO:0016874">
    <property type="term" value="F:ligase activity"/>
    <property type="evidence" value="ECO:0007669"/>
    <property type="project" value="UniProtKB-KW"/>
</dbReference>
<gene>
    <name evidence="8" type="ORF">GGD55_001619</name>
</gene>
<dbReference type="InterPro" id="IPR007016">
    <property type="entry name" value="O-antigen_ligase-rel_domated"/>
</dbReference>
<keyword evidence="3 6" id="KW-1133">Transmembrane helix</keyword>
<evidence type="ECO:0000259" key="7">
    <source>
        <dbReference type="Pfam" id="PF04932"/>
    </source>
</evidence>
<feature type="transmembrane region" description="Helical" evidence="6">
    <location>
        <begin position="147"/>
        <end position="166"/>
    </location>
</feature>
<reference evidence="8 9" key="1">
    <citation type="submission" date="2020-08" db="EMBL/GenBank/DDBJ databases">
        <title>Genomic Encyclopedia of Type Strains, Phase IV (KMG-V): Genome sequencing to study the core and pangenomes of soil and plant-associated prokaryotes.</title>
        <authorList>
            <person name="Whitman W."/>
        </authorList>
    </citation>
    <scope>NUCLEOTIDE SEQUENCE [LARGE SCALE GENOMIC DNA]</scope>
    <source>
        <strain evidence="8 9">SEMIA 4084</strain>
    </source>
</reference>
<keyword evidence="2 6" id="KW-0812">Transmembrane</keyword>
<feature type="transmembrane region" description="Helical" evidence="6">
    <location>
        <begin position="178"/>
        <end position="198"/>
    </location>
</feature>
<proteinExistence type="predicted"/>
<dbReference type="PANTHER" id="PTHR37422:SF21">
    <property type="entry name" value="EXOQ-LIKE PROTEIN"/>
    <property type="match status" value="1"/>
</dbReference>
<feature type="region of interest" description="Disordered" evidence="5">
    <location>
        <begin position="1"/>
        <end position="20"/>
    </location>
</feature>
<dbReference type="GO" id="GO:0016020">
    <property type="term" value="C:membrane"/>
    <property type="evidence" value="ECO:0007669"/>
    <property type="project" value="UniProtKB-SubCell"/>
</dbReference>
<feature type="transmembrane region" description="Helical" evidence="6">
    <location>
        <begin position="449"/>
        <end position="468"/>
    </location>
</feature>
<organism evidence="8 9">
    <name type="scientific">Rhizobium giardinii</name>
    <dbReference type="NCBI Taxonomy" id="56731"/>
    <lineage>
        <taxon>Bacteria</taxon>
        <taxon>Pseudomonadati</taxon>
        <taxon>Pseudomonadota</taxon>
        <taxon>Alphaproteobacteria</taxon>
        <taxon>Hyphomicrobiales</taxon>
        <taxon>Rhizobiaceae</taxon>
        <taxon>Rhizobium/Agrobacterium group</taxon>
        <taxon>Rhizobium</taxon>
    </lineage>
</organism>
<feature type="transmembrane region" description="Helical" evidence="6">
    <location>
        <begin position="96"/>
        <end position="113"/>
    </location>
</feature>
<feature type="transmembrane region" description="Helical" evidence="6">
    <location>
        <begin position="265"/>
        <end position="283"/>
    </location>
</feature>
<dbReference type="Pfam" id="PF04932">
    <property type="entry name" value="Wzy_C"/>
    <property type="match status" value="1"/>
</dbReference>
<sequence length="472" mass="51287">MVTETPHPPGRSRHGAFLNPAGQMQDHASTASRDYHRLAVPPRGSDGLLAEQITRKVAAFLSGAGLFLIAFTLAPFQGTYDPDPTAVKDGNIVNQLGYLGLGGIYLFAMLLIVDARVLKRIASPTWVMVFAIAFFSCLQSYDPASSARGLMLSLVAMILVAGVLVLPRSEKDFVKAGANAVLFLILIDYAALVLAPGLAIHTATGAEPWHAGFWKGHLIHKNVTAPVFSVLCMFGIYCLRAGATVRGLLIALLAANFVLHTGSKTTIGFLPLAIMLVLGGRAVGKPGLMVFAHFLFAVLIFCLTLGTIYSNLFLSITTVLLEDPTFTGRDDIWKFASASIPDHLWVGHGYASFWQSPIIRGLEANFEANWDVRGIVSGHNSYLDAVLTFGLPGGLLMILLLFAKPFYDYIRATRQPASRHFADFCIMVIIFMTYNGMMESFLLNRADPMWLMTALAVFGLGIAARMGVRMPR</sequence>
<protein>
    <submittedName>
        <fullName evidence="8">O-antigen ligase</fullName>
    </submittedName>
</protein>
<dbReference type="AlphaFoldDB" id="A0A7W8X7T3"/>
<evidence type="ECO:0000256" key="3">
    <source>
        <dbReference type="ARBA" id="ARBA00022989"/>
    </source>
</evidence>
<dbReference type="RefSeq" id="WP_018324494.1">
    <property type="nucleotide sequence ID" value="NZ_JACHBK010000003.1"/>
</dbReference>
<feature type="transmembrane region" description="Helical" evidence="6">
    <location>
        <begin position="243"/>
        <end position="259"/>
    </location>
</feature>
<dbReference type="PANTHER" id="PTHR37422">
    <property type="entry name" value="TEICHURONIC ACID BIOSYNTHESIS PROTEIN TUAE"/>
    <property type="match status" value="1"/>
</dbReference>
<evidence type="ECO:0000256" key="6">
    <source>
        <dbReference type="SAM" id="Phobius"/>
    </source>
</evidence>
<keyword evidence="4 6" id="KW-0472">Membrane</keyword>
<evidence type="ECO:0000256" key="2">
    <source>
        <dbReference type="ARBA" id="ARBA00022692"/>
    </source>
</evidence>
<feature type="transmembrane region" description="Helical" evidence="6">
    <location>
        <begin position="218"/>
        <end position="236"/>
    </location>
</feature>
<feature type="transmembrane region" description="Helical" evidence="6">
    <location>
        <begin position="290"/>
        <end position="314"/>
    </location>
</feature>
<feature type="domain" description="O-antigen ligase-related" evidence="7">
    <location>
        <begin position="250"/>
        <end position="397"/>
    </location>
</feature>
<dbReference type="EMBL" id="JACHBK010000003">
    <property type="protein sequence ID" value="MBB5534936.1"/>
    <property type="molecule type" value="Genomic_DNA"/>
</dbReference>
<evidence type="ECO:0000313" key="9">
    <source>
        <dbReference type="Proteomes" id="UP000585507"/>
    </source>
</evidence>
<feature type="transmembrane region" description="Helical" evidence="6">
    <location>
        <begin position="382"/>
        <end position="403"/>
    </location>
</feature>
<comment type="subcellular location">
    <subcellularLocation>
        <location evidence="1">Membrane</location>
        <topology evidence="1">Multi-pass membrane protein</topology>
    </subcellularLocation>
</comment>
<evidence type="ECO:0000256" key="4">
    <source>
        <dbReference type="ARBA" id="ARBA00023136"/>
    </source>
</evidence>
<evidence type="ECO:0000256" key="5">
    <source>
        <dbReference type="SAM" id="MobiDB-lite"/>
    </source>
</evidence>
<accession>A0A7W8X7T3</accession>